<dbReference type="GO" id="GO:0016740">
    <property type="term" value="F:transferase activity"/>
    <property type="evidence" value="ECO:0007669"/>
    <property type="project" value="UniProtKB-KW"/>
</dbReference>
<dbReference type="EMBL" id="BBNO01000013">
    <property type="protein sequence ID" value="GAO12846.1"/>
    <property type="molecule type" value="Genomic_DNA"/>
</dbReference>
<keyword evidence="2" id="KW-1185">Reference proteome</keyword>
<name>A0A0P4RGF7_9ACTN</name>
<proteinExistence type="predicted"/>
<gene>
    <name evidence="1" type="primary">malQ</name>
    <name evidence="1" type="ORF">TPA0598_13_00300</name>
</gene>
<sequence length="55" mass="6047">MARAEDLQSLGAEHGHEGEPYVRRVFTLYVLRFRLGLITLSDVHGLPEAVGGSPK</sequence>
<evidence type="ECO:0000313" key="2">
    <source>
        <dbReference type="Proteomes" id="UP000048965"/>
    </source>
</evidence>
<dbReference type="AlphaFoldDB" id="A0A0P4RGF7"/>
<protein>
    <submittedName>
        <fullName evidence="1">4-alpha-glucanotransferase</fullName>
    </submittedName>
</protein>
<keyword evidence="1" id="KW-0808">Transferase</keyword>
<reference evidence="1 2" key="2">
    <citation type="journal article" date="2015" name="Stand. Genomic Sci.">
        <title>Draft genome sequence of marine-derived Streptomyces sp. TP-A0598, a producer of anti-MRSA antibiotic lydicamycins.</title>
        <authorList>
            <person name="Komaki H."/>
            <person name="Ichikawa N."/>
            <person name="Hosoyama A."/>
            <person name="Fujita N."/>
            <person name="Igarashi Y."/>
        </authorList>
    </citation>
    <scope>NUCLEOTIDE SEQUENCE [LARGE SCALE GENOMIC DNA]</scope>
    <source>
        <strain evidence="1 2">NBRC 110027</strain>
    </source>
</reference>
<evidence type="ECO:0000313" key="1">
    <source>
        <dbReference type="EMBL" id="GAO12846.1"/>
    </source>
</evidence>
<organism evidence="1 2">
    <name type="scientific">Streptomyces lydicamycinicus</name>
    <dbReference type="NCBI Taxonomy" id="1546107"/>
    <lineage>
        <taxon>Bacteria</taxon>
        <taxon>Bacillati</taxon>
        <taxon>Actinomycetota</taxon>
        <taxon>Actinomycetes</taxon>
        <taxon>Kitasatosporales</taxon>
        <taxon>Streptomycetaceae</taxon>
        <taxon>Streptomyces</taxon>
    </lineage>
</organism>
<accession>A0A0P4RGF7</accession>
<dbReference type="Proteomes" id="UP000048965">
    <property type="component" value="Unassembled WGS sequence"/>
</dbReference>
<reference evidence="2" key="1">
    <citation type="submission" date="2014-09" db="EMBL/GenBank/DDBJ databases">
        <title>Whole genome shotgun sequence of Streptomyces sp. NBRC 110027.</title>
        <authorList>
            <person name="Komaki H."/>
            <person name="Ichikawa N."/>
            <person name="Katano-Makiyama Y."/>
            <person name="Hosoyama A."/>
            <person name="Hashimoto M."/>
            <person name="Uohara A."/>
            <person name="Kitahashi Y."/>
            <person name="Ohji S."/>
            <person name="Kimura A."/>
            <person name="Yamazoe A."/>
            <person name="Igarashi Y."/>
            <person name="Fujita N."/>
        </authorList>
    </citation>
    <scope>NUCLEOTIDE SEQUENCE [LARGE SCALE GENOMIC DNA]</scope>
    <source>
        <strain evidence="2">NBRC 110027</strain>
    </source>
</reference>
<comment type="caution">
    <text evidence="1">The sequence shown here is derived from an EMBL/GenBank/DDBJ whole genome shotgun (WGS) entry which is preliminary data.</text>
</comment>